<proteinExistence type="predicted"/>
<dbReference type="AlphaFoldDB" id="A0A0A9BNM4"/>
<protein>
    <submittedName>
        <fullName evidence="1">Uncharacterized protein</fullName>
    </submittedName>
</protein>
<reference evidence="1" key="1">
    <citation type="submission" date="2014-09" db="EMBL/GenBank/DDBJ databases">
        <authorList>
            <person name="Magalhaes I.L.F."/>
            <person name="Oliveira U."/>
            <person name="Santos F.R."/>
            <person name="Vidigal T.H.D.A."/>
            <person name="Brescovit A.D."/>
            <person name="Santos A.J."/>
        </authorList>
    </citation>
    <scope>NUCLEOTIDE SEQUENCE</scope>
    <source>
        <tissue evidence="1">Shoot tissue taken approximately 20 cm above the soil surface</tissue>
    </source>
</reference>
<accession>A0A0A9BNM4</accession>
<dbReference type="EMBL" id="GBRH01232929">
    <property type="protein sequence ID" value="JAD64966.1"/>
    <property type="molecule type" value="Transcribed_RNA"/>
</dbReference>
<sequence>MQGDACQRQVWASCYHVPNVCLSDSSRSCNCRLNCPSDASAFA</sequence>
<organism evidence="1">
    <name type="scientific">Arundo donax</name>
    <name type="common">Giant reed</name>
    <name type="synonym">Donax arundinaceus</name>
    <dbReference type="NCBI Taxonomy" id="35708"/>
    <lineage>
        <taxon>Eukaryota</taxon>
        <taxon>Viridiplantae</taxon>
        <taxon>Streptophyta</taxon>
        <taxon>Embryophyta</taxon>
        <taxon>Tracheophyta</taxon>
        <taxon>Spermatophyta</taxon>
        <taxon>Magnoliopsida</taxon>
        <taxon>Liliopsida</taxon>
        <taxon>Poales</taxon>
        <taxon>Poaceae</taxon>
        <taxon>PACMAD clade</taxon>
        <taxon>Arundinoideae</taxon>
        <taxon>Arundineae</taxon>
        <taxon>Arundo</taxon>
    </lineage>
</organism>
<evidence type="ECO:0000313" key="1">
    <source>
        <dbReference type="EMBL" id="JAD64966.1"/>
    </source>
</evidence>
<name>A0A0A9BNM4_ARUDO</name>
<reference evidence="1" key="2">
    <citation type="journal article" date="2015" name="Data Brief">
        <title>Shoot transcriptome of the giant reed, Arundo donax.</title>
        <authorList>
            <person name="Barrero R.A."/>
            <person name="Guerrero F.D."/>
            <person name="Moolhuijzen P."/>
            <person name="Goolsby J.A."/>
            <person name="Tidwell J."/>
            <person name="Bellgard S.E."/>
            <person name="Bellgard M.I."/>
        </authorList>
    </citation>
    <scope>NUCLEOTIDE SEQUENCE</scope>
    <source>
        <tissue evidence="1">Shoot tissue taken approximately 20 cm above the soil surface</tissue>
    </source>
</reference>